<proteinExistence type="predicted"/>
<gene>
    <name evidence="1" type="ORF">ANN_01044</name>
</gene>
<keyword evidence="2" id="KW-1185">Reference proteome</keyword>
<organism evidence="1 2">
    <name type="scientific">Periplaneta americana</name>
    <name type="common">American cockroach</name>
    <name type="synonym">Blatta americana</name>
    <dbReference type="NCBI Taxonomy" id="6978"/>
    <lineage>
        <taxon>Eukaryota</taxon>
        <taxon>Metazoa</taxon>
        <taxon>Ecdysozoa</taxon>
        <taxon>Arthropoda</taxon>
        <taxon>Hexapoda</taxon>
        <taxon>Insecta</taxon>
        <taxon>Pterygota</taxon>
        <taxon>Neoptera</taxon>
        <taxon>Polyneoptera</taxon>
        <taxon>Dictyoptera</taxon>
        <taxon>Blattodea</taxon>
        <taxon>Blattoidea</taxon>
        <taxon>Blattidae</taxon>
        <taxon>Blattinae</taxon>
        <taxon>Periplaneta</taxon>
    </lineage>
</organism>
<reference evidence="1 2" key="1">
    <citation type="journal article" date="2022" name="Allergy">
        <title>Genome assembly and annotation of Periplaneta americana reveal a comprehensive cockroach allergen profile.</title>
        <authorList>
            <person name="Wang L."/>
            <person name="Xiong Q."/>
            <person name="Saelim N."/>
            <person name="Wang L."/>
            <person name="Nong W."/>
            <person name="Wan A.T."/>
            <person name="Shi M."/>
            <person name="Liu X."/>
            <person name="Cao Q."/>
            <person name="Hui J.H.L."/>
            <person name="Sookrung N."/>
            <person name="Leung T.F."/>
            <person name="Tungtrongchitr A."/>
            <person name="Tsui S.K.W."/>
        </authorList>
    </citation>
    <scope>NUCLEOTIDE SEQUENCE [LARGE SCALE GENOMIC DNA]</scope>
    <source>
        <strain evidence="1">PWHHKU_190912</strain>
    </source>
</reference>
<dbReference type="Proteomes" id="UP001148838">
    <property type="component" value="Unassembled WGS sequence"/>
</dbReference>
<evidence type="ECO:0000313" key="1">
    <source>
        <dbReference type="EMBL" id="KAJ4449640.1"/>
    </source>
</evidence>
<accession>A0ABQ8TWI6</accession>
<evidence type="ECO:0000313" key="2">
    <source>
        <dbReference type="Proteomes" id="UP001148838"/>
    </source>
</evidence>
<name>A0ABQ8TWI6_PERAM</name>
<sequence length="149" mass="16640">MEGIGPKTCSEAKICIDQSISSSDVLDHVSHLAYTSRLNSVCDGNNRMKYEQTIRIHVLWNNFFCFACSVPIKNTVLKAEIVTLNYCISVTYCPTAAVPKVCSAEPLGLRNETKFLLQLDESTDVAGLAVLMTFVQYEFSDSFHEDILF</sequence>
<comment type="caution">
    <text evidence="1">The sequence shown here is derived from an EMBL/GenBank/DDBJ whole genome shotgun (WGS) entry which is preliminary data.</text>
</comment>
<protein>
    <submittedName>
        <fullName evidence="1">Uncharacterized protein</fullName>
    </submittedName>
</protein>
<dbReference type="EMBL" id="JAJSOF020000003">
    <property type="protein sequence ID" value="KAJ4449640.1"/>
    <property type="molecule type" value="Genomic_DNA"/>
</dbReference>